<keyword evidence="3" id="KW-1185">Reference proteome</keyword>
<comment type="caution">
    <text evidence="2">The sequence shown here is derived from an EMBL/GenBank/DDBJ whole genome shotgun (WGS) entry which is preliminary data.</text>
</comment>
<sequence length="70" mass="7709">MVVGRANHVQDDERPFFAASGDPAMVRSDLSRRPLPPAGETASCVAGFRQSRLKRGLKEKRPAKAGREKF</sequence>
<evidence type="ECO:0000313" key="3">
    <source>
        <dbReference type="Proteomes" id="UP000239089"/>
    </source>
</evidence>
<gene>
    <name evidence="2" type="ORF">CCR94_19425</name>
</gene>
<dbReference type="AlphaFoldDB" id="A0A2S6MZ53"/>
<dbReference type="Proteomes" id="UP000239089">
    <property type="component" value="Unassembled WGS sequence"/>
</dbReference>
<reference evidence="2 3" key="1">
    <citation type="journal article" date="2018" name="Arch. Microbiol.">
        <title>New insights into the metabolic potential of the phototrophic purple bacterium Rhodopila globiformis DSM 161(T) from its draft genome sequence and evidence for a vanadium-dependent nitrogenase.</title>
        <authorList>
            <person name="Imhoff J.F."/>
            <person name="Rahn T."/>
            <person name="Kunzel S."/>
            <person name="Neulinger S.C."/>
        </authorList>
    </citation>
    <scope>NUCLEOTIDE SEQUENCE [LARGE SCALE GENOMIC DNA]</scope>
    <source>
        <strain evidence="2 3">DSM 16996</strain>
    </source>
</reference>
<proteinExistence type="predicted"/>
<evidence type="ECO:0000313" key="2">
    <source>
        <dbReference type="EMBL" id="PPQ27647.1"/>
    </source>
</evidence>
<name>A0A2S6MZ53_9HYPH</name>
<evidence type="ECO:0000256" key="1">
    <source>
        <dbReference type="SAM" id="MobiDB-lite"/>
    </source>
</evidence>
<dbReference type="EMBL" id="NHSJ01000121">
    <property type="protein sequence ID" value="PPQ27647.1"/>
    <property type="molecule type" value="Genomic_DNA"/>
</dbReference>
<feature type="region of interest" description="Disordered" evidence="1">
    <location>
        <begin position="1"/>
        <end position="20"/>
    </location>
</feature>
<organism evidence="2 3">
    <name type="scientific">Rhodoblastus sphagnicola</name>
    <dbReference type="NCBI Taxonomy" id="333368"/>
    <lineage>
        <taxon>Bacteria</taxon>
        <taxon>Pseudomonadati</taxon>
        <taxon>Pseudomonadota</taxon>
        <taxon>Alphaproteobacteria</taxon>
        <taxon>Hyphomicrobiales</taxon>
        <taxon>Rhodoblastaceae</taxon>
        <taxon>Rhodoblastus</taxon>
    </lineage>
</organism>
<accession>A0A2S6MZ53</accession>
<protein>
    <submittedName>
        <fullName evidence="2">Uncharacterized protein</fullName>
    </submittedName>
</protein>